<comment type="caution">
    <text evidence="1">The sequence shown here is derived from an EMBL/GenBank/DDBJ whole genome shotgun (WGS) entry which is preliminary data.</text>
</comment>
<evidence type="ECO:0000313" key="2">
    <source>
        <dbReference type="Proteomes" id="UP000533639"/>
    </source>
</evidence>
<proteinExistence type="predicted"/>
<sequence length="276" mass="32835">MIDYSNMKTYLLFIAVLPFISLTAQVNDNKKDTLFFSVDKYYTVSPSIELKLSNENYNKKLAFEKMQFRQTNTDGYVFFSGDSVAAKNIKPKNIISIKDYIENRKFYHDGKSNKIVDKWKLKDSLTDKYVIFFDDCNQLIQAKSLEYISYYPIQKDSKIIENKRKDTLFFKLDNKYIYESYPAVNPKRYLLKDSGTSKNGTFFFEEFDEQTRPRFKSKKSLDLENFIHSTRFYNAEKQIIEDRNLSNYLSNYIIFLDKEVENKHDYIQIKPSVTIE</sequence>
<dbReference type="AlphaFoldDB" id="A0A9N8IYE2"/>
<accession>A0A9N8IYE2</accession>
<name>A0A9N8IYE2_9FLAO</name>
<dbReference type="Proteomes" id="UP000533639">
    <property type="component" value="Unassembled WGS sequence"/>
</dbReference>
<reference evidence="1 2" key="1">
    <citation type="submission" date="2020-06" db="EMBL/GenBank/DDBJ databases">
        <authorList>
            <person name="Criscuolo A."/>
        </authorList>
    </citation>
    <scope>NUCLEOTIDE SEQUENCE [LARGE SCALE GENOMIC DNA]</scope>
    <source>
        <strain evidence="1">PXU-55</strain>
    </source>
</reference>
<keyword evidence="2" id="KW-1185">Reference proteome</keyword>
<dbReference type="EMBL" id="CAIJDE010000017">
    <property type="protein sequence ID" value="CAC9972562.1"/>
    <property type="molecule type" value="Genomic_DNA"/>
</dbReference>
<gene>
    <name evidence="1" type="ORF">FLAPXU55_00238</name>
</gene>
<protein>
    <submittedName>
        <fullName evidence="1">Uncharacterized protein</fullName>
    </submittedName>
</protein>
<organism evidence="1 2">
    <name type="scientific">Flavobacterium panici</name>
    <dbReference type="NCBI Taxonomy" id="2654843"/>
    <lineage>
        <taxon>Bacteria</taxon>
        <taxon>Pseudomonadati</taxon>
        <taxon>Bacteroidota</taxon>
        <taxon>Flavobacteriia</taxon>
        <taxon>Flavobacteriales</taxon>
        <taxon>Flavobacteriaceae</taxon>
        <taxon>Flavobacterium</taxon>
    </lineage>
</organism>
<evidence type="ECO:0000313" key="1">
    <source>
        <dbReference type="EMBL" id="CAC9972562.1"/>
    </source>
</evidence>